<evidence type="ECO:0000259" key="4">
    <source>
        <dbReference type="Pfam" id="PF00891"/>
    </source>
</evidence>
<keyword evidence="1 5" id="KW-0489">Methyltransferase</keyword>
<dbReference type="SUPFAM" id="SSF53335">
    <property type="entry name" value="S-adenosyl-L-methionine-dependent methyltransferases"/>
    <property type="match status" value="1"/>
</dbReference>
<gene>
    <name evidence="5" type="ORF">MPEBLZ_03886</name>
</gene>
<organism evidence="5 6">
    <name type="scientific">Candidatus Methanoperedens nitratireducens</name>
    <dbReference type="NCBI Taxonomy" id="1392998"/>
    <lineage>
        <taxon>Archaea</taxon>
        <taxon>Methanobacteriati</taxon>
        <taxon>Methanobacteriota</taxon>
        <taxon>Stenosarchaea group</taxon>
        <taxon>Methanomicrobia</taxon>
        <taxon>Methanosarcinales</taxon>
        <taxon>ANME-2 cluster</taxon>
        <taxon>Candidatus Methanoperedentaceae</taxon>
        <taxon>Candidatus Methanoperedens</taxon>
    </lineage>
</organism>
<protein>
    <submittedName>
        <fullName evidence="5">O-methyltransferase</fullName>
    </submittedName>
</protein>
<dbReference type="AlphaFoldDB" id="A0A0P8A0N2"/>
<dbReference type="InterPro" id="IPR016461">
    <property type="entry name" value="COMT-like"/>
</dbReference>
<dbReference type="Proteomes" id="UP000050360">
    <property type="component" value="Unassembled WGS sequence"/>
</dbReference>
<evidence type="ECO:0000256" key="3">
    <source>
        <dbReference type="ARBA" id="ARBA00022691"/>
    </source>
</evidence>
<evidence type="ECO:0000313" key="6">
    <source>
        <dbReference type="Proteomes" id="UP000050360"/>
    </source>
</evidence>
<dbReference type="Gene3D" id="3.40.50.150">
    <property type="entry name" value="Vaccinia Virus protein VP39"/>
    <property type="match status" value="1"/>
</dbReference>
<dbReference type="EMBL" id="LKCM01000337">
    <property type="protein sequence ID" value="KPQ41523.1"/>
    <property type="molecule type" value="Genomic_DNA"/>
</dbReference>
<dbReference type="Pfam" id="PF00891">
    <property type="entry name" value="Methyltransf_2"/>
    <property type="match status" value="1"/>
</dbReference>
<keyword evidence="2 5" id="KW-0808">Transferase</keyword>
<dbReference type="GO" id="GO:0032259">
    <property type="term" value="P:methylation"/>
    <property type="evidence" value="ECO:0007669"/>
    <property type="project" value="UniProtKB-KW"/>
</dbReference>
<evidence type="ECO:0000256" key="1">
    <source>
        <dbReference type="ARBA" id="ARBA00022603"/>
    </source>
</evidence>
<reference evidence="5 6" key="1">
    <citation type="submission" date="2015-09" db="EMBL/GenBank/DDBJ databases">
        <title>A metagenomics-based metabolic model of nitrate-dependent anaerobic oxidation of methane by Methanoperedens-like archaea.</title>
        <authorList>
            <person name="Arshad A."/>
            <person name="Speth D.R."/>
            <person name="De Graaf R.M."/>
            <person name="Op Den Camp H.J."/>
            <person name="Jetten M.S."/>
            <person name="Welte C.U."/>
        </authorList>
    </citation>
    <scope>NUCLEOTIDE SEQUENCE [LARGE SCALE GENOMIC DNA]</scope>
</reference>
<dbReference type="InterPro" id="IPR001077">
    <property type="entry name" value="COMT_C"/>
</dbReference>
<feature type="domain" description="O-methyltransferase C-terminal" evidence="4">
    <location>
        <begin position="24"/>
        <end position="176"/>
    </location>
</feature>
<evidence type="ECO:0000256" key="2">
    <source>
        <dbReference type="ARBA" id="ARBA00022679"/>
    </source>
</evidence>
<accession>A0A0P8A0N2</accession>
<dbReference type="CDD" id="cd02440">
    <property type="entry name" value="AdoMet_MTases"/>
    <property type="match status" value="1"/>
</dbReference>
<dbReference type="PROSITE" id="PS51683">
    <property type="entry name" value="SAM_OMT_II"/>
    <property type="match status" value="1"/>
</dbReference>
<keyword evidence="3" id="KW-0949">S-adenosyl-L-methionine</keyword>
<sequence length="196" mass="22237">MHAMASRPDRIAEEAVSQTLMRKKDAKNVLDLGGGPGKYSRAFVERGLKAVLFDMEEVIDYVSTAFNLSQIEDLTLVKGDFTKDIENVLENVLNEKFDIVFMGNICHIYSENNNRKLIRQVHDLLNKNGMIAIEDFVRRRSPHAEIFAVNMLANSEEGNTWSEAQYREWLKDGGFQGIEVIDLAKKGKQLILGFKA</sequence>
<dbReference type="InterPro" id="IPR029063">
    <property type="entry name" value="SAM-dependent_MTases_sf"/>
</dbReference>
<proteinExistence type="predicted"/>
<dbReference type="GO" id="GO:0008171">
    <property type="term" value="F:O-methyltransferase activity"/>
    <property type="evidence" value="ECO:0007669"/>
    <property type="project" value="InterPro"/>
</dbReference>
<name>A0A0P8A0N2_9EURY</name>
<comment type="caution">
    <text evidence="5">The sequence shown here is derived from an EMBL/GenBank/DDBJ whole genome shotgun (WGS) entry which is preliminary data.</text>
</comment>
<evidence type="ECO:0000313" key="5">
    <source>
        <dbReference type="EMBL" id="KPQ41523.1"/>
    </source>
</evidence>